<dbReference type="InterPro" id="IPR055805">
    <property type="entry name" value="DUF7381"/>
</dbReference>
<dbReference type="InterPro" id="IPR001283">
    <property type="entry name" value="CRISP-related"/>
</dbReference>
<name>A0A0K0G232_STRVS</name>
<evidence type="ECO:0000313" key="3">
    <source>
        <dbReference type="Proteomes" id="UP000035680"/>
    </source>
</evidence>
<dbReference type="InterPro" id="IPR035940">
    <property type="entry name" value="CAP_sf"/>
</dbReference>
<dbReference type="InterPro" id="IPR014044">
    <property type="entry name" value="CAP_dom"/>
</dbReference>
<feature type="signal peptide" evidence="1">
    <location>
        <begin position="1"/>
        <end position="18"/>
    </location>
</feature>
<dbReference type="Pfam" id="PF24100">
    <property type="entry name" value="DUF7381"/>
    <property type="match status" value="1"/>
</dbReference>
<dbReference type="Proteomes" id="UP000035680">
    <property type="component" value="Unassembled WGS sequence"/>
</dbReference>
<proteinExistence type="predicted"/>
<evidence type="ECO:0000313" key="4">
    <source>
        <dbReference type="WBParaSite" id="SVE_1877800.1"/>
    </source>
</evidence>
<protein>
    <submittedName>
        <fullName evidence="4">SCP domain-containing protein</fullName>
    </submittedName>
</protein>
<feature type="domain" description="SCP" evidence="2">
    <location>
        <begin position="191"/>
        <end position="316"/>
    </location>
</feature>
<dbReference type="AlphaFoldDB" id="A0A0K0G232"/>
<keyword evidence="3" id="KW-1185">Reference proteome</keyword>
<feature type="chain" id="PRO_5005330409" evidence="1">
    <location>
        <begin position="19"/>
        <end position="330"/>
    </location>
</feature>
<evidence type="ECO:0000259" key="2">
    <source>
        <dbReference type="SMART" id="SM00198"/>
    </source>
</evidence>
<dbReference type="Gene3D" id="3.40.33.10">
    <property type="entry name" value="CAP"/>
    <property type="match status" value="1"/>
</dbReference>
<dbReference type="SMART" id="SM00198">
    <property type="entry name" value="SCP"/>
    <property type="match status" value="1"/>
</dbReference>
<sequence length="330" mass="39075">MIFIYINLLFWLFLKCIAYDLAVTYTIHKFANKLFHAYRGHNYASRTRMIQDILKDHKSINKSNILLLNAGVLKKNPKALNSLGYFYERPSAIAAPRPISEVVVIEGFVKGKVSYLCLNKIFSSFQKAKIFAHLMTIKYFFTPQRQKQIKLPENMNVLRYVGTFGISNTIWKEAWGNCYYYKCFAKGNYMELKKRLLNEINLHRYDHRVPPVNSNSRLENIAATNLHSLMYRNRQINNLLSVNFVKLPFYLAPITIKRWYEEYKKYNYNTKTTIIGTEHFSSMIWKDVKYVGFAIKEVETMFYFYCVFYPKPNIPGKFKSNVLKRRLFFG</sequence>
<accession>A0A0K0G232</accession>
<keyword evidence="1" id="KW-0732">Signal</keyword>
<dbReference type="SUPFAM" id="SSF55797">
    <property type="entry name" value="PR-1-like"/>
    <property type="match status" value="1"/>
</dbReference>
<organism evidence="3 4">
    <name type="scientific">Strongyloides venezuelensis</name>
    <name type="common">Threadworm</name>
    <dbReference type="NCBI Taxonomy" id="75913"/>
    <lineage>
        <taxon>Eukaryota</taxon>
        <taxon>Metazoa</taxon>
        <taxon>Ecdysozoa</taxon>
        <taxon>Nematoda</taxon>
        <taxon>Chromadorea</taxon>
        <taxon>Rhabditida</taxon>
        <taxon>Tylenchina</taxon>
        <taxon>Panagrolaimomorpha</taxon>
        <taxon>Strongyloidoidea</taxon>
        <taxon>Strongyloididae</taxon>
        <taxon>Strongyloides</taxon>
    </lineage>
</organism>
<dbReference type="WBParaSite" id="SVE_1877800.1">
    <property type="protein sequence ID" value="SVE_1877800.1"/>
    <property type="gene ID" value="SVE_1877800"/>
</dbReference>
<dbReference type="PANTHER" id="PTHR10334">
    <property type="entry name" value="CYSTEINE-RICH SECRETORY PROTEIN-RELATED"/>
    <property type="match status" value="1"/>
</dbReference>
<reference evidence="4" key="2">
    <citation type="submission" date="2015-08" db="UniProtKB">
        <authorList>
            <consortium name="WormBaseParasite"/>
        </authorList>
    </citation>
    <scope>IDENTIFICATION</scope>
</reference>
<evidence type="ECO:0000256" key="1">
    <source>
        <dbReference type="SAM" id="SignalP"/>
    </source>
</evidence>
<dbReference type="Pfam" id="PF00188">
    <property type="entry name" value="CAP"/>
    <property type="match status" value="1"/>
</dbReference>
<reference evidence="3" key="1">
    <citation type="submission" date="2014-07" db="EMBL/GenBank/DDBJ databases">
        <authorList>
            <person name="Martin A.A"/>
            <person name="De Silva N."/>
        </authorList>
    </citation>
    <scope>NUCLEOTIDE SEQUENCE</scope>
</reference>